<proteinExistence type="predicted"/>
<dbReference type="InterPro" id="IPR012677">
    <property type="entry name" value="Nucleotide-bd_a/b_plait_sf"/>
</dbReference>
<reference evidence="4" key="1">
    <citation type="submission" date="2013-03" db="EMBL/GenBank/DDBJ databases">
        <authorList>
            <person name="Jeffery W."/>
            <person name="Warren W."/>
            <person name="Wilson R.K."/>
        </authorList>
    </citation>
    <scope>NUCLEOTIDE SEQUENCE</scope>
    <source>
        <strain evidence="4">female</strain>
    </source>
</reference>
<dbReference type="AlphaFoldDB" id="W5KS44"/>
<evidence type="ECO:0000313" key="4">
    <source>
        <dbReference type="Proteomes" id="UP000018467"/>
    </source>
</evidence>
<dbReference type="STRING" id="7994.ENSAMXP00000010406"/>
<accession>W5KS44</accession>
<name>W5KS44_ASTMX</name>
<evidence type="ECO:0000259" key="2">
    <source>
        <dbReference type="Pfam" id="PF23222"/>
    </source>
</evidence>
<dbReference type="Pfam" id="PF23222">
    <property type="entry name" value="RRM_PARP14_1"/>
    <property type="match status" value="1"/>
</dbReference>
<evidence type="ECO:0000256" key="1">
    <source>
        <dbReference type="SAM" id="MobiDB-lite"/>
    </source>
</evidence>
<protein>
    <recommendedName>
        <fullName evidence="2">PAR14-like first RRM domain-containing protein</fullName>
    </recommendedName>
</protein>
<dbReference type="Gene3D" id="3.30.70.330">
    <property type="match status" value="1"/>
</dbReference>
<dbReference type="HOGENOM" id="CLU_1735506_0_0_1"/>
<dbReference type="Ensembl" id="ENSAMXT00000010406.2">
    <property type="protein sequence ID" value="ENSAMXP00000010406.2"/>
    <property type="gene ID" value="ENSAMXG00000010127.2"/>
</dbReference>
<feature type="domain" description="PAR14-like first RRM" evidence="2">
    <location>
        <begin position="46"/>
        <end position="122"/>
    </location>
</feature>
<reference evidence="4" key="2">
    <citation type="journal article" date="2014" name="Nat. Commun.">
        <title>The cavefish genome reveals candidate genes for eye loss.</title>
        <authorList>
            <person name="McGaugh S.E."/>
            <person name="Gross J.B."/>
            <person name="Aken B."/>
            <person name="Blin M."/>
            <person name="Borowsky R."/>
            <person name="Chalopin D."/>
            <person name="Hinaux H."/>
            <person name="Jeffery W.R."/>
            <person name="Keene A."/>
            <person name="Ma L."/>
            <person name="Minx P."/>
            <person name="Murphy D."/>
            <person name="O'Quin K.E."/>
            <person name="Retaux S."/>
            <person name="Rohner N."/>
            <person name="Searle S.M."/>
            <person name="Stahl B.A."/>
            <person name="Tabin C."/>
            <person name="Volff J.N."/>
            <person name="Yoshizawa M."/>
            <person name="Warren W.C."/>
        </authorList>
    </citation>
    <scope>NUCLEOTIDE SEQUENCE [LARGE SCALE GENOMIC DNA]</scope>
    <source>
        <strain evidence="4">female</strain>
    </source>
</reference>
<sequence length="153" mass="17162">MKRNETKRRKTKVIFYLDLSAQRLRETFLPQSRARRSGMEEFPYPLTVEGPWPSTSTKTLSSKLQIYFQSRKKSQGGDCKVKVSEESGVVKVLFKSEEIRDQVLAKGDHCVTIESNVVKLTVFKPGETVKKKEEPKAAARTGGEATAGLQQPG</sequence>
<keyword evidence="4" id="KW-1185">Reference proteome</keyword>
<reference evidence="3" key="3">
    <citation type="submission" date="2025-08" db="UniProtKB">
        <authorList>
            <consortium name="Ensembl"/>
        </authorList>
    </citation>
    <scope>IDENTIFICATION</scope>
</reference>
<dbReference type="InterPro" id="IPR057051">
    <property type="entry name" value="PARP14_RPM_1"/>
</dbReference>
<organism evidence="3 4">
    <name type="scientific">Astyanax mexicanus</name>
    <name type="common">Blind cave fish</name>
    <name type="synonym">Astyanax fasciatus mexicanus</name>
    <dbReference type="NCBI Taxonomy" id="7994"/>
    <lineage>
        <taxon>Eukaryota</taxon>
        <taxon>Metazoa</taxon>
        <taxon>Chordata</taxon>
        <taxon>Craniata</taxon>
        <taxon>Vertebrata</taxon>
        <taxon>Euteleostomi</taxon>
        <taxon>Actinopterygii</taxon>
        <taxon>Neopterygii</taxon>
        <taxon>Teleostei</taxon>
        <taxon>Ostariophysi</taxon>
        <taxon>Characiformes</taxon>
        <taxon>Characoidei</taxon>
        <taxon>Acestrorhamphidae</taxon>
        <taxon>Acestrorhamphinae</taxon>
        <taxon>Astyanax</taxon>
    </lineage>
</organism>
<dbReference type="GeneTree" id="ENSGT00940000175544"/>
<dbReference type="Proteomes" id="UP000018467">
    <property type="component" value="Unassembled WGS sequence"/>
</dbReference>
<dbReference type="Bgee" id="ENSAMXG00000010127">
    <property type="expression patterns" value="Expressed in intestine and 2 other cell types or tissues"/>
</dbReference>
<reference evidence="3" key="4">
    <citation type="submission" date="2025-09" db="UniProtKB">
        <authorList>
            <consortium name="Ensembl"/>
        </authorList>
    </citation>
    <scope>IDENTIFICATION</scope>
</reference>
<evidence type="ECO:0000313" key="3">
    <source>
        <dbReference type="Ensembl" id="ENSAMXP00000010406.2"/>
    </source>
</evidence>
<feature type="region of interest" description="Disordered" evidence="1">
    <location>
        <begin position="129"/>
        <end position="153"/>
    </location>
</feature>
<feature type="compositionally biased region" description="Low complexity" evidence="1">
    <location>
        <begin position="138"/>
        <end position="153"/>
    </location>
</feature>
<dbReference type="InParanoid" id="W5KS44"/>